<feature type="transmembrane region" description="Helical" evidence="7">
    <location>
        <begin position="257"/>
        <end position="278"/>
    </location>
</feature>
<protein>
    <submittedName>
        <fullName evidence="8">Uncharacterized protein</fullName>
    </submittedName>
</protein>
<dbReference type="PANTHER" id="PTHR43791">
    <property type="entry name" value="PERMEASE-RELATED"/>
    <property type="match status" value="1"/>
</dbReference>
<evidence type="ECO:0000256" key="1">
    <source>
        <dbReference type="ARBA" id="ARBA00004141"/>
    </source>
</evidence>
<keyword evidence="5 7" id="KW-0472">Membrane</keyword>
<name>A0AAD9SQX4_PHOAM</name>
<evidence type="ECO:0000256" key="6">
    <source>
        <dbReference type="SAM" id="MobiDB-lite"/>
    </source>
</evidence>
<dbReference type="FunFam" id="1.20.1250.20:FF:000106">
    <property type="entry name" value="MFS transporter, putative"/>
    <property type="match status" value="1"/>
</dbReference>
<dbReference type="InterPro" id="IPR011701">
    <property type="entry name" value="MFS"/>
</dbReference>
<evidence type="ECO:0000313" key="9">
    <source>
        <dbReference type="Proteomes" id="UP001265746"/>
    </source>
</evidence>
<evidence type="ECO:0000313" key="8">
    <source>
        <dbReference type="EMBL" id="KAK2614621.1"/>
    </source>
</evidence>
<organism evidence="8 9">
    <name type="scientific">Phomopsis amygdali</name>
    <name type="common">Fusicoccum amygdali</name>
    <dbReference type="NCBI Taxonomy" id="1214568"/>
    <lineage>
        <taxon>Eukaryota</taxon>
        <taxon>Fungi</taxon>
        <taxon>Dikarya</taxon>
        <taxon>Ascomycota</taxon>
        <taxon>Pezizomycotina</taxon>
        <taxon>Sordariomycetes</taxon>
        <taxon>Sordariomycetidae</taxon>
        <taxon>Diaporthales</taxon>
        <taxon>Diaporthaceae</taxon>
        <taxon>Diaporthe</taxon>
    </lineage>
</organism>
<feature type="region of interest" description="Disordered" evidence="6">
    <location>
        <begin position="1"/>
        <end position="28"/>
    </location>
</feature>
<keyword evidence="4 7" id="KW-1133">Transmembrane helix</keyword>
<feature type="transmembrane region" description="Helical" evidence="7">
    <location>
        <begin position="563"/>
        <end position="583"/>
    </location>
</feature>
<dbReference type="Gene3D" id="1.20.1250.20">
    <property type="entry name" value="MFS general substrate transporter like domains"/>
    <property type="match status" value="1"/>
</dbReference>
<feature type="transmembrane region" description="Helical" evidence="7">
    <location>
        <begin position="197"/>
        <end position="215"/>
    </location>
</feature>
<dbReference type="AlphaFoldDB" id="A0AAD9SQX4"/>
<evidence type="ECO:0000256" key="3">
    <source>
        <dbReference type="ARBA" id="ARBA00022692"/>
    </source>
</evidence>
<feature type="transmembrane region" description="Helical" evidence="7">
    <location>
        <begin position="222"/>
        <end position="245"/>
    </location>
</feature>
<feature type="transmembrane region" description="Helical" evidence="7">
    <location>
        <begin position="464"/>
        <end position="487"/>
    </location>
</feature>
<evidence type="ECO:0000256" key="4">
    <source>
        <dbReference type="ARBA" id="ARBA00022989"/>
    </source>
</evidence>
<evidence type="ECO:0000256" key="5">
    <source>
        <dbReference type="ARBA" id="ARBA00023136"/>
    </source>
</evidence>
<feature type="transmembrane region" description="Helical" evidence="7">
    <location>
        <begin position="493"/>
        <end position="515"/>
    </location>
</feature>
<evidence type="ECO:0000256" key="7">
    <source>
        <dbReference type="SAM" id="Phobius"/>
    </source>
</evidence>
<dbReference type="EMBL" id="JAUJFL010000001">
    <property type="protein sequence ID" value="KAK2614621.1"/>
    <property type="molecule type" value="Genomic_DNA"/>
</dbReference>
<keyword evidence="3 7" id="KW-0812">Transmembrane</keyword>
<keyword evidence="2" id="KW-0813">Transport</keyword>
<sequence>MATVLTRNHPVPQKRAIEGESGKDEPAISTTSLSEGLALGVPIKQKRFFWQTSRSYDPNAIATLPSVFDDPETAEKYLPRSDWENFHRFDPTARWTWAEENRLVRKIDLRIMLWAIVMFMALEIDRANLSQALTDNFLDDLKLSTDGTLWSFRNSRSSPGTNLKTDYNLGNTVFKLAFLCSELPSQLVSKWMGPDRWIPSQLILWSFVAAAQFWLSGRESFLVCRALLGVLQGGFIPDVILYLSYFYKHHELSIRLGWFWTGMSIADILSAIFAYGLLHMRGVAGQAGWRWLFLIEGLFTLLVGLLAFGLMPAGPCQTASWFRGKKGWFDERISPDFLTAKRANNYRKQSLTRGSIEDNTEAVMAESERLRSLVRYTTHFLFALAHQLTGPQAAICLGSSIPDSHDASNSLLDTDFEGTWFRYIPNQSPHNSVLRWTHELSASNMATVISMLILTYLAEMWNELTFTAMIGQIWALPLLICLVALNLATINRWVLYALLVLLLIYPNAHPIQVGWNSRNSNAVRSRTVSAACYNMFVQAGGIISSNIYRADDKPLYKRGNRQLLAVCCMNIVLYFLTKAYYVFRNKQRDKKWNALTEDERLDYLANTTDQGNKRLDFRFQH</sequence>
<reference evidence="8" key="1">
    <citation type="submission" date="2023-06" db="EMBL/GenBank/DDBJ databases">
        <authorList>
            <person name="Noh H."/>
        </authorList>
    </citation>
    <scope>NUCLEOTIDE SEQUENCE</scope>
    <source>
        <strain evidence="8">DUCC20226</strain>
    </source>
</reference>
<dbReference type="SUPFAM" id="SSF103473">
    <property type="entry name" value="MFS general substrate transporter"/>
    <property type="match status" value="1"/>
</dbReference>
<dbReference type="Pfam" id="PF07690">
    <property type="entry name" value="MFS_1"/>
    <property type="match status" value="1"/>
</dbReference>
<accession>A0AAD9SQX4</accession>
<dbReference type="InterPro" id="IPR036259">
    <property type="entry name" value="MFS_trans_sf"/>
</dbReference>
<proteinExistence type="predicted"/>
<dbReference type="Proteomes" id="UP001265746">
    <property type="component" value="Unassembled WGS sequence"/>
</dbReference>
<comment type="subcellular location">
    <subcellularLocation>
        <location evidence="1">Membrane</location>
        <topology evidence="1">Multi-pass membrane protein</topology>
    </subcellularLocation>
</comment>
<comment type="caution">
    <text evidence="8">The sequence shown here is derived from an EMBL/GenBank/DDBJ whole genome shotgun (WGS) entry which is preliminary data.</text>
</comment>
<keyword evidence="9" id="KW-1185">Reference proteome</keyword>
<evidence type="ECO:0000256" key="2">
    <source>
        <dbReference type="ARBA" id="ARBA00022448"/>
    </source>
</evidence>
<dbReference type="PANTHER" id="PTHR43791:SF65">
    <property type="entry name" value="MAJOR FACILITATOR SUPERFAMILY (MFS) PROFILE DOMAIN-CONTAINING PROTEIN-RELATED"/>
    <property type="match status" value="1"/>
</dbReference>
<feature type="compositionally biased region" description="Basic and acidic residues" evidence="6">
    <location>
        <begin position="15"/>
        <end position="26"/>
    </location>
</feature>
<feature type="transmembrane region" description="Helical" evidence="7">
    <location>
        <begin position="290"/>
        <end position="311"/>
    </location>
</feature>
<dbReference type="GO" id="GO:0022857">
    <property type="term" value="F:transmembrane transporter activity"/>
    <property type="evidence" value="ECO:0007669"/>
    <property type="project" value="InterPro"/>
</dbReference>
<dbReference type="GO" id="GO:0016020">
    <property type="term" value="C:membrane"/>
    <property type="evidence" value="ECO:0007669"/>
    <property type="project" value="UniProtKB-SubCell"/>
</dbReference>
<gene>
    <name evidence="8" type="ORF">N8I77_001430</name>
</gene>